<accession>A0ABQ9TA02</accession>
<dbReference type="Proteomes" id="UP001266305">
    <property type="component" value="Unassembled WGS sequence"/>
</dbReference>
<reference evidence="2 3" key="1">
    <citation type="submission" date="2023-05" db="EMBL/GenBank/DDBJ databases">
        <title>B98-5 Cell Line De Novo Hybrid Assembly: An Optical Mapping Approach.</title>
        <authorList>
            <person name="Kananen K."/>
            <person name="Auerbach J.A."/>
            <person name="Kautto E."/>
            <person name="Blachly J.S."/>
        </authorList>
    </citation>
    <scope>NUCLEOTIDE SEQUENCE [LARGE SCALE GENOMIC DNA]</scope>
    <source>
        <strain evidence="2">B95-8</strain>
        <tissue evidence="2">Cell line</tissue>
    </source>
</reference>
<gene>
    <name evidence="2" type="ORF">P7K49_041003</name>
</gene>
<feature type="region of interest" description="Disordered" evidence="1">
    <location>
        <begin position="277"/>
        <end position="296"/>
    </location>
</feature>
<sequence length="296" mass="31616">MRRGAPGSGWPWCSPHLGNCSVPPVGCPLAQARQAHIAPKQPTGGPAFLCGLSHVCLPVGLAWCCLAEQGGPRLFCPALVLTTCRHHLCHGRHYCHDLGDRVKALNGQVVWLVEQAGRQPDSTALYHFNASLYLLQVLKGGTAKGCMHEMQEELEAGTDPSPMTKGSQVSRAWPRQSPHTSHFPRTHPPPSEASPVSAPIPEALSWPQPSLSPGLGYQLPGLEPHDAHLLISTELLPDQAPQPPYMLGPTLPTWGPLSAPAPPMPHNPPFPTRCSVRACSPSWSSTSQAQGGPASR</sequence>
<name>A0ABQ9TA02_SAGOE</name>
<proteinExistence type="predicted"/>
<feature type="compositionally biased region" description="Low complexity" evidence="1">
    <location>
        <begin position="193"/>
        <end position="203"/>
    </location>
</feature>
<feature type="region of interest" description="Disordered" evidence="1">
    <location>
        <begin position="154"/>
        <end position="207"/>
    </location>
</feature>
<protein>
    <submittedName>
        <fullName evidence="2">Uncharacterized protein</fullName>
    </submittedName>
</protein>
<organism evidence="2 3">
    <name type="scientific">Saguinus oedipus</name>
    <name type="common">Cotton-top tamarin</name>
    <name type="synonym">Oedipomidas oedipus</name>
    <dbReference type="NCBI Taxonomy" id="9490"/>
    <lineage>
        <taxon>Eukaryota</taxon>
        <taxon>Metazoa</taxon>
        <taxon>Chordata</taxon>
        <taxon>Craniata</taxon>
        <taxon>Vertebrata</taxon>
        <taxon>Euteleostomi</taxon>
        <taxon>Mammalia</taxon>
        <taxon>Eutheria</taxon>
        <taxon>Euarchontoglires</taxon>
        <taxon>Primates</taxon>
        <taxon>Haplorrhini</taxon>
        <taxon>Platyrrhini</taxon>
        <taxon>Cebidae</taxon>
        <taxon>Callitrichinae</taxon>
        <taxon>Saguinus</taxon>
    </lineage>
</organism>
<dbReference type="EMBL" id="JASSZA010000303">
    <property type="protein sequence ID" value="KAK2081370.1"/>
    <property type="molecule type" value="Genomic_DNA"/>
</dbReference>
<evidence type="ECO:0000313" key="2">
    <source>
        <dbReference type="EMBL" id="KAK2081370.1"/>
    </source>
</evidence>
<keyword evidence="3" id="KW-1185">Reference proteome</keyword>
<evidence type="ECO:0000313" key="3">
    <source>
        <dbReference type="Proteomes" id="UP001266305"/>
    </source>
</evidence>
<feature type="compositionally biased region" description="Polar residues" evidence="1">
    <location>
        <begin position="281"/>
        <end position="290"/>
    </location>
</feature>
<comment type="caution">
    <text evidence="2">The sequence shown here is derived from an EMBL/GenBank/DDBJ whole genome shotgun (WGS) entry which is preliminary data.</text>
</comment>
<evidence type="ECO:0000256" key="1">
    <source>
        <dbReference type="SAM" id="MobiDB-lite"/>
    </source>
</evidence>